<dbReference type="PANTHER" id="PTHR43591">
    <property type="entry name" value="METHYLTRANSFERASE"/>
    <property type="match status" value="1"/>
</dbReference>
<keyword evidence="2" id="KW-0489">Methyltransferase</keyword>
<dbReference type="EMBL" id="AP027142">
    <property type="protein sequence ID" value="BDV34479.1"/>
    <property type="molecule type" value="Genomic_DNA"/>
</dbReference>
<reference evidence="2 3" key="1">
    <citation type="journal article" date="2023" name="Int. J. Syst. Evol. Microbiol.">
        <title>Methylocystis iwaonis sp. nov., a type II methane-oxidizing bacterium from surface soil of a rice paddy field in Japan, and emended description of the genus Methylocystis (ex Whittenbury et al. 1970) Bowman et al. 1993.</title>
        <authorList>
            <person name="Kaise H."/>
            <person name="Sawadogo J.B."/>
            <person name="Alam M.S."/>
            <person name="Ueno C."/>
            <person name="Dianou D."/>
            <person name="Shinjo R."/>
            <person name="Asakawa S."/>
        </authorList>
    </citation>
    <scope>NUCLEOTIDE SEQUENCE [LARGE SCALE GENOMIC DNA]</scope>
    <source>
        <strain evidence="2 3">SS37A-Re</strain>
    </source>
</reference>
<dbReference type="GO" id="GO:0032259">
    <property type="term" value="P:methylation"/>
    <property type="evidence" value="ECO:0007669"/>
    <property type="project" value="UniProtKB-KW"/>
</dbReference>
<gene>
    <name evidence="2" type="ORF">SS37A_20080</name>
</gene>
<dbReference type="Proteomes" id="UP001317629">
    <property type="component" value="Chromosome"/>
</dbReference>
<dbReference type="InterPro" id="IPR013216">
    <property type="entry name" value="Methyltransf_11"/>
</dbReference>
<dbReference type="RefSeq" id="WP_281927665.1">
    <property type="nucleotide sequence ID" value="NZ_AP027142.1"/>
</dbReference>
<sequence>MSSDPARFIGDIPRHYDRGLGPVIFEAYAEETARRAAIWGPRNALEIAAGTGIVTRKLRDALPTDARLTATDLNAPMLEIAREKFRPDEQVSFDVADALVLPFADGAFDAVICQFGLMFFPDKDAAHREAARVLRPHGRYLTSVWDAPRYNPFSRLGQEMVERFFPGDPPKFVSPFSCPEIDPTKEALIAAGFTNIVISVLPRVHEIADVKAFATGLVFGHPLLNQIRARGEVAPEAIAAALAERLGQEFGAPARMPMQAILFEASRL</sequence>
<dbReference type="GO" id="GO:0008168">
    <property type="term" value="F:methyltransferase activity"/>
    <property type="evidence" value="ECO:0007669"/>
    <property type="project" value="UniProtKB-KW"/>
</dbReference>
<dbReference type="SUPFAM" id="SSF53335">
    <property type="entry name" value="S-adenosyl-L-methionine-dependent methyltransferases"/>
    <property type="match status" value="1"/>
</dbReference>
<organism evidence="2 3">
    <name type="scientific">Methylocystis iwaonis</name>
    <dbReference type="NCBI Taxonomy" id="2885079"/>
    <lineage>
        <taxon>Bacteria</taxon>
        <taxon>Pseudomonadati</taxon>
        <taxon>Pseudomonadota</taxon>
        <taxon>Alphaproteobacteria</taxon>
        <taxon>Hyphomicrobiales</taxon>
        <taxon>Methylocystaceae</taxon>
        <taxon>Methylocystis</taxon>
    </lineage>
</organism>
<protein>
    <submittedName>
        <fullName evidence="2">SAM-dependent methyltransferase</fullName>
    </submittedName>
</protein>
<feature type="domain" description="Methyltransferase type 11" evidence="1">
    <location>
        <begin position="45"/>
        <end position="141"/>
    </location>
</feature>
<keyword evidence="3" id="KW-1185">Reference proteome</keyword>
<evidence type="ECO:0000313" key="3">
    <source>
        <dbReference type="Proteomes" id="UP001317629"/>
    </source>
</evidence>
<dbReference type="CDD" id="cd02440">
    <property type="entry name" value="AdoMet_MTases"/>
    <property type="match status" value="1"/>
</dbReference>
<keyword evidence="2" id="KW-0808">Transferase</keyword>
<accession>A0ABN6VFN8</accession>
<proteinExistence type="predicted"/>
<dbReference type="Gene3D" id="3.40.50.150">
    <property type="entry name" value="Vaccinia Virus protein VP39"/>
    <property type="match status" value="1"/>
</dbReference>
<dbReference type="Pfam" id="PF08241">
    <property type="entry name" value="Methyltransf_11"/>
    <property type="match status" value="1"/>
</dbReference>
<evidence type="ECO:0000259" key="1">
    <source>
        <dbReference type="Pfam" id="PF08241"/>
    </source>
</evidence>
<evidence type="ECO:0000313" key="2">
    <source>
        <dbReference type="EMBL" id="BDV34479.1"/>
    </source>
</evidence>
<name>A0ABN6VFN8_9HYPH</name>
<dbReference type="InterPro" id="IPR029063">
    <property type="entry name" value="SAM-dependent_MTases_sf"/>
</dbReference>